<organism evidence="1">
    <name type="scientific">Siphoviridae sp. ctUGR26</name>
    <dbReference type="NCBI Taxonomy" id="2825527"/>
    <lineage>
        <taxon>Viruses</taxon>
        <taxon>Duplodnaviria</taxon>
        <taxon>Heunggongvirae</taxon>
        <taxon>Uroviricota</taxon>
        <taxon>Caudoviricetes</taxon>
    </lineage>
</organism>
<name>A0A8S5Q982_9CAUD</name>
<sequence>MIREIVGSDFMDCRKVQDICQEQGLSKYAVRRIKREEGIKTVEVVNGEGEKIWLWFDPGQVWEKYSE</sequence>
<accession>A0A8S5Q982</accession>
<protein>
    <submittedName>
        <fullName evidence="1">Uncharacterized protein</fullName>
    </submittedName>
</protein>
<dbReference type="EMBL" id="BK015602">
    <property type="protein sequence ID" value="DAE15317.1"/>
    <property type="molecule type" value="Genomic_DNA"/>
</dbReference>
<evidence type="ECO:0000313" key="1">
    <source>
        <dbReference type="EMBL" id="DAE15317.1"/>
    </source>
</evidence>
<reference evidence="1" key="1">
    <citation type="journal article" date="2021" name="Proc. Natl. Acad. Sci. U.S.A.">
        <title>A Catalog of Tens of Thousands of Viruses from Human Metagenomes Reveals Hidden Associations with Chronic Diseases.</title>
        <authorList>
            <person name="Tisza M.J."/>
            <person name="Buck C.B."/>
        </authorList>
    </citation>
    <scope>NUCLEOTIDE SEQUENCE</scope>
    <source>
        <strain evidence="1">CtUGR26</strain>
    </source>
</reference>
<proteinExistence type="predicted"/>